<accession>A0A8S5UJJ4</accession>
<organism evidence="1">
    <name type="scientific">Siphoviridae sp. ct3gT1</name>
    <dbReference type="NCBI Taxonomy" id="2825323"/>
    <lineage>
        <taxon>Viruses</taxon>
        <taxon>Duplodnaviria</taxon>
        <taxon>Heunggongvirae</taxon>
        <taxon>Uroviricota</taxon>
        <taxon>Caudoviricetes</taxon>
    </lineage>
</organism>
<dbReference type="EMBL" id="BK016094">
    <property type="protein sequence ID" value="DAF94611.1"/>
    <property type="molecule type" value="Genomic_DNA"/>
</dbReference>
<proteinExistence type="predicted"/>
<name>A0A8S5UJJ4_9CAUD</name>
<evidence type="ECO:0000313" key="1">
    <source>
        <dbReference type="EMBL" id="DAF94611.1"/>
    </source>
</evidence>
<protein>
    <submittedName>
        <fullName evidence="1">Major head protein</fullName>
    </submittedName>
</protein>
<reference evidence="1" key="1">
    <citation type="journal article" date="2021" name="Proc. Natl. Acad. Sci. U.S.A.">
        <title>A Catalog of Tens of Thousands of Viruses from Human Metagenomes Reveals Hidden Associations with Chronic Diseases.</title>
        <authorList>
            <person name="Tisza M.J."/>
            <person name="Buck C.B."/>
        </authorList>
    </citation>
    <scope>NUCLEOTIDE SEQUENCE</scope>
    <source>
        <strain evidence="1">Ct3gT1</strain>
    </source>
</reference>
<sequence length="198" mass="22280">MKLKSLTQLLANVTDEEMDIDEILKGNEDISKMFEKPITLDAVKDFVTNNEEGKQYLQSYGDKRVTDGIKTWKDKNLQTLINDEVLKATGKKKTPEQLKMEELEKKFNESEAKRIEAENTGKLKDMLSGAGLDPIKTLEFFNINNMDNIDKSIGNFKAIIDERVKADVKEQLSAGNYPPPGENGSGELTANDIAKMMM</sequence>
<dbReference type="Pfam" id="PF14265">
    <property type="entry name" value="DUF4355"/>
    <property type="match status" value="1"/>
</dbReference>
<dbReference type="InterPro" id="IPR025580">
    <property type="entry name" value="Gp46"/>
</dbReference>